<dbReference type="AlphaFoldDB" id="A0A1W2DCC8"/>
<gene>
    <name evidence="1" type="ORF">SAMN05660733_02842</name>
</gene>
<evidence type="ECO:0000313" key="2">
    <source>
        <dbReference type="Proteomes" id="UP000192840"/>
    </source>
</evidence>
<sequence>MLIPKSLTVLRQRAVAGAPRIKFNDEFLMSGMLAVAEVELLQDNDSATQSVSRNSIDHRSSGLPESVLISGSGGDTMPAADPLPDVIRADAGLVVISPLYVGGTRQQKEVTDEVLTRTRLRGNPRALRQTGIIVGYIYAHSAPTERKH</sequence>
<evidence type="ECO:0000313" key="1">
    <source>
        <dbReference type="EMBL" id="SMC94924.1"/>
    </source>
</evidence>
<accession>A0A1W2DCC8</accession>
<dbReference type="OrthoDB" id="1493813at2"/>
<name>A0A1W2DCC8_9PSEU</name>
<dbReference type="STRING" id="40571.SAMN05660733_02842"/>
<dbReference type="RefSeq" id="WP_030477498.1">
    <property type="nucleotide sequence ID" value="NZ_FWYC01000007.1"/>
</dbReference>
<proteinExistence type="predicted"/>
<organism evidence="1 2">
    <name type="scientific">Lentzea albidocapillata</name>
    <dbReference type="NCBI Taxonomy" id="40571"/>
    <lineage>
        <taxon>Bacteria</taxon>
        <taxon>Bacillati</taxon>
        <taxon>Actinomycetota</taxon>
        <taxon>Actinomycetes</taxon>
        <taxon>Pseudonocardiales</taxon>
        <taxon>Pseudonocardiaceae</taxon>
        <taxon>Lentzea</taxon>
    </lineage>
</organism>
<dbReference type="EMBL" id="FWYC01000007">
    <property type="protein sequence ID" value="SMC94924.1"/>
    <property type="molecule type" value="Genomic_DNA"/>
</dbReference>
<keyword evidence="2" id="KW-1185">Reference proteome</keyword>
<protein>
    <submittedName>
        <fullName evidence="1">Uncharacterized protein</fullName>
    </submittedName>
</protein>
<dbReference type="Proteomes" id="UP000192840">
    <property type="component" value="Unassembled WGS sequence"/>
</dbReference>
<reference evidence="2" key="1">
    <citation type="submission" date="2017-04" db="EMBL/GenBank/DDBJ databases">
        <authorList>
            <person name="Varghese N."/>
            <person name="Submissions S."/>
        </authorList>
    </citation>
    <scope>NUCLEOTIDE SEQUENCE [LARGE SCALE GENOMIC DNA]</scope>
    <source>
        <strain evidence="2">DSM 44073</strain>
    </source>
</reference>